<dbReference type="InterPro" id="IPR026444">
    <property type="entry name" value="Secre_tail"/>
</dbReference>
<reference evidence="1" key="1">
    <citation type="submission" date="2020-04" db="EMBL/GenBank/DDBJ databases">
        <title>Deep metagenomics examines the oral microbiome during advanced dental caries in children, revealing novel taxa and co-occurrences with host molecules.</title>
        <authorList>
            <person name="Baker J.L."/>
            <person name="Morton J.T."/>
            <person name="Dinis M."/>
            <person name="Alvarez R."/>
            <person name="Tran N.C."/>
            <person name="Knight R."/>
            <person name="Edlund A."/>
        </authorList>
    </citation>
    <scope>NUCLEOTIDE SEQUENCE</scope>
    <source>
        <strain evidence="1">JCVI_44_bin.5</strain>
    </source>
</reference>
<sequence>MVALAVHAQPTKIFVWLATGEQVTYNLADRPKMVVKDDNVHLTTKTADIIYAAKDIKKVTFDGETDGIEQATTTGKTGEATLTQEFMTLTGFKAGETVRVFDASGRLTLSEKINSDGTLTIALSALKQGVYIVKTQYRSFKFIKK</sequence>
<proteinExistence type="predicted"/>
<dbReference type="AlphaFoldDB" id="A0A930HL76"/>
<protein>
    <submittedName>
        <fullName evidence="1">T9SS type A sorting domain-containing protein</fullName>
    </submittedName>
</protein>
<accession>A0A930HL76</accession>
<comment type="caution">
    <text evidence="1">The sequence shown here is derived from an EMBL/GenBank/DDBJ whole genome shotgun (WGS) entry which is preliminary data.</text>
</comment>
<evidence type="ECO:0000313" key="1">
    <source>
        <dbReference type="EMBL" id="MBF1383692.1"/>
    </source>
</evidence>
<gene>
    <name evidence="1" type="ORF">HXN26_02365</name>
</gene>
<dbReference type="Proteomes" id="UP000771736">
    <property type="component" value="Unassembled WGS sequence"/>
</dbReference>
<evidence type="ECO:0000313" key="2">
    <source>
        <dbReference type="Proteomes" id="UP000771736"/>
    </source>
</evidence>
<dbReference type="NCBIfam" id="TIGR04183">
    <property type="entry name" value="Por_Secre_tail"/>
    <property type="match status" value="1"/>
</dbReference>
<organism evidence="1 2">
    <name type="scientific">Prevotella aurantiaca</name>
    <dbReference type="NCBI Taxonomy" id="596085"/>
    <lineage>
        <taxon>Bacteria</taxon>
        <taxon>Pseudomonadati</taxon>
        <taxon>Bacteroidota</taxon>
        <taxon>Bacteroidia</taxon>
        <taxon>Bacteroidales</taxon>
        <taxon>Prevotellaceae</taxon>
        <taxon>Prevotella</taxon>
    </lineage>
</organism>
<dbReference type="EMBL" id="JABZSJ010000006">
    <property type="protein sequence ID" value="MBF1383692.1"/>
    <property type="molecule type" value="Genomic_DNA"/>
</dbReference>
<name>A0A930HL76_9BACT</name>